<evidence type="ECO:0000313" key="2">
    <source>
        <dbReference type="Proteomes" id="UP000295192"/>
    </source>
</evidence>
<dbReference type="Proteomes" id="UP000295192">
    <property type="component" value="Unassembled WGS sequence"/>
</dbReference>
<keyword evidence="2" id="KW-1185">Reference proteome</keyword>
<dbReference type="AlphaFoldDB" id="A0A484AQL9"/>
<gene>
    <name evidence="1" type="ORF">AWZ03_015348</name>
</gene>
<name>A0A484AQL9_DRONA</name>
<sequence length="143" mass="14647">LPVSSISRVTAIVTPWVVASIVTPWCMDWSDWGNRDSCYRSLGSEGIECSSSGSCSPVNSSVSGCLESLGSGSVVDSALIPIGVNITVASGYVSTMAGFTSALSSSSVVAKVVGSAMLTHGYISSHGNGSQAKSSDYEFHGRN</sequence>
<evidence type="ECO:0000313" key="1">
    <source>
        <dbReference type="EMBL" id="TDG38230.1"/>
    </source>
</evidence>
<feature type="non-terminal residue" evidence="1">
    <location>
        <position position="1"/>
    </location>
</feature>
<accession>A0A484AQL9</accession>
<reference evidence="1 2" key="1">
    <citation type="journal article" date="2019" name="J. Hered.">
        <title>An Improved Genome Assembly for Drosophila navojoa, the Basal Species in the mojavensis Cluster.</title>
        <authorList>
            <person name="Vanderlinde T."/>
            <person name="Dupim E.G."/>
            <person name="Nazario-Yepiz N.O."/>
            <person name="Carvalho A.B."/>
        </authorList>
    </citation>
    <scope>NUCLEOTIDE SEQUENCE [LARGE SCALE GENOMIC DNA]</scope>
    <source>
        <strain evidence="1">Navoj_Jal97</strain>
        <tissue evidence="1">Whole organism</tissue>
    </source>
</reference>
<organism evidence="1 2">
    <name type="scientific">Drosophila navojoa</name>
    <name type="common">Fruit fly</name>
    <dbReference type="NCBI Taxonomy" id="7232"/>
    <lineage>
        <taxon>Eukaryota</taxon>
        <taxon>Metazoa</taxon>
        <taxon>Ecdysozoa</taxon>
        <taxon>Arthropoda</taxon>
        <taxon>Hexapoda</taxon>
        <taxon>Insecta</taxon>
        <taxon>Pterygota</taxon>
        <taxon>Neoptera</taxon>
        <taxon>Endopterygota</taxon>
        <taxon>Diptera</taxon>
        <taxon>Brachycera</taxon>
        <taxon>Muscomorpha</taxon>
        <taxon>Ephydroidea</taxon>
        <taxon>Drosophilidae</taxon>
        <taxon>Drosophila</taxon>
    </lineage>
</organism>
<protein>
    <submittedName>
        <fullName evidence="1">Uncharacterized protein</fullName>
    </submittedName>
</protein>
<dbReference type="EMBL" id="LSRL02007252">
    <property type="protein sequence ID" value="TDG38230.1"/>
    <property type="molecule type" value="Genomic_DNA"/>
</dbReference>
<comment type="caution">
    <text evidence="1">The sequence shown here is derived from an EMBL/GenBank/DDBJ whole genome shotgun (WGS) entry which is preliminary data.</text>
</comment>
<proteinExistence type="predicted"/>